<feature type="compositionally biased region" description="Polar residues" evidence="2">
    <location>
        <begin position="151"/>
        <end position="160"/>
    </location>
</feature>
<accession>A0ABC8T8V0</accession>
<evidence type="ECO:0000313" key="3">
    <source>
        <dbReference type="EMBL" id="CAK9153636.1"/>
    </source>
</evidence>
<evidence type="ECO:0000256" key="2">
    <source>
        <dbReference type="SAM" id="MobiDB-lite"/>
    </source>
</evidence>
<evidence type="ECO:0000313" key="5">
    <source>
        <dbReference type="Proteomes" id="UP001642360"/>
    </source>
</evidence>
<dbReference type="Proteomes" id="UP001642360">
    <property type="component" value="Unassembled WGS sequence"/>
</dbReference>
<dbReference type="AlphaFoldDB" id="A0ABC8T8V0"/>
<dbReference type="EMBL" id="CAUOFW020004458">
    <property type="protein sequence ID" value="CAK9165829.1"/>
    <property type="molecule type" value="Genomic_DNA"/>
</dbReference>
<sequence>MLRLDKEENFTGDASLLAQEIEPGGEVLHDNESAEAQREISFKQNENYDATHKDDGMTAVDSTDSGLQCTASLSQELEVLVGTKECTMEKKTAVEEEQELQDGKLESHELELPIGKNEKINPSFDSGEAVEDLFAPPASAKQAEEAEVSPMSPTASQVSLGSELMVENDRKLIEENDKLREMVEKLIEAGKQQLTAISKLSGRVENLEKRLSKQKKLKMRRHKVPLSRARIGKHARSPAYLQLAKGAEDHP</sequence>
<proteinExistence type="predicted"/>
<keyword evidence="1" id="KW-0143">Chaperone</keyword>
<feature type="region of interest" description="Disordered" evidence="2">
    <location>
        <begin position="43"/>
        <end position="64"/>
    </location>
</feature>
<feature type="compositionally biased region" description="Basic residues" evidence="2">
    <location>
        <begin position="214"/>
        <end position="236"/>
    </location>
</feature>
<evidence type="ECO:0000313" key="4">
    <source>
        <dbReference type="EMBL" id="CAK9165829.1"/>
    </source>
</evidence>
<name>A0ABC8T8V0_9AQUA</name>
<organism evidence="4 5">
    <name type="scientific">Ilex paraguariensis</name>
    <name type="common">yerba mate</name>
    <dbReference type="NCBI Taxonomy" id="185542"/>
    <lineage>
        <taxon>Eukaryota</taxon>
        <taxon>Viridiplantae</taxon>
        <taxon>Streptophyta</taxon>
        <taxon>Embryophyta</taxon>
        <taxon>Tracheophyta</taxon>
        <taxon>Spermatophyta</taxon>
        <taxon>Magnoliopsida</taxon>
        <taxon>eudicotyledons</taxon>
        <taxon>Gunneridae</taxon>
        <taxon>Pentapetalae</taxon>
        <taxon>asterids</taxon>
        <taxon>campanulids</taxon>
        <taxon>Aquifoliales</taxon>
        <taxon>Aquifoliaceae</taxon>
        <taxon>Ilex</taxon>
    </lineage>
</organism>
<dbReference type="PANTHER" id="PTHR33322">
    <property type="entry name" value="BAG DOMAIN CONTAINING PROTEIN, EXPRESSED"/>
    <property type="match status" value="1"/>
</dbReference>
<feature type="region of interest" description="Disordered" evidence="2">
    <location>
        <begin position="214"/>
        <end position="251"/>
    </location>
</feature>
<dbReference type="InterPro" id="IPR040400">
    <property type="entry name" value="BAG5/6/7/8"/>
</dbReference>
<gene>
    <name evidence="3" type="ORF">ILEXP_LOCUS21927</name>
    <name evidence="4" type="ORF">ILEXP_LOCUS34997</name>
</gene>
<feature type="region of interest" description="Disordered" evidence="2">
    <location>
        <begin position="137"/>
        <end position="162"/>
    </location>
</feature>
<dbReference type="EMBL" id="CAUOFW020002429">
    <property type="protein sequence ID" value="CAK9153636.1"/>
    <property type="molecule type" value="Genomic_DNA"/>
</dbReference>
<keyword evidence="5" id="KW-1185">Reference proteome</keyword>
<dbReference type="PANTHER" id="PTHR33322:SF8">
    <property type="entry name" value="BAG FAMILY MOLECULAR CHAPERONE REGULATOR 5, MITOCHONDRIAL"/>
    <property type="match status" value="1"/>
</dbReference>
<feature type="compositionally biased region" description="Basic and acidic residues" evidence="2">
    <location>
        <begin position="101"/>
        <end position="119"/>
    </location>
</feature>
<evidence type="ECO:0000256" key="1">
    <source>
        <dbReference type="ARBA" id="ARBA00023186"/>
    </source>
</evidence>
<protein>
    <submittedName>
        <fullName evidence="4">Uncharacterized protein</fullName>
    </submittedName>
</protein>
<reference evidence="4 5" key="1">
    <citation type="submission" date="2024-02" db="EMBL/GenBank/DDBJ databases">
        <authorList>
            <person name="Vignale AGUSTIN F."/>
            <person name="Sosa J E."/>
            <person name="Modenutti C."/>
        </authorList>
    </citation>
    <scope>NUCLEOTIDE SEQUENCE [LARGE SCALE GENOMIC DNA]</scope>
</reference>
<feature type="region of interest" description="Disordered" evidence="2">
    <location>
        <begin position="92"/>
        <end position="123"/>
    </location>
</feature>
<comment type="caution">
    <text evidence="4">The sequence shown here is derived from an EMBL/GenBank/DDBJ whole genome shotgun (WGS) entry which is preliminary data.</text>
</comment>